<dbReference type="EMBL" id="NEDP02076431">
    <property type="protein sequence ID" value="OWF36742.1"/>
    <property type="molecule type" value="Genomic_DNA"/>
</dbReference>
<dbReference type="AlphaFoldDB" id="A0A210PJS1"/>
<accession>A0A210PJS1</accession>
<dbReference type="Proteomes" id="UP000242188">
    <property type="component" value="Unassembled WGS sequence"/>
</dbReference>
<name>A0A210PJS1_MIZYE</name>
<proteinExistence type="predicted"/>
<dbReference type="InterPro" id="IPR029034">
    <property type="entry name" value="Cystine-knot_cytokine"/>
</dbReference>
<evidence type="ECO:0000313" key="1">
    <source>
        <dbReference type="EMBL" id="OWF36742.1"/>
    </source>
</evidence>
<evidence type="ECO:0000313" key="2">
    <source>
        <dbReference type="Proteomes" id="UP000242188"/>
    </source>
</evidence>
<sequence length="169" mass="18878">MSTILLSGAIAVAAIAFLAIMSTVFVGQEVAKSNDPVEFSTNTHLEGFDITAEDQKLRDELSYRWINLSEGVSADDCKKVEGDMCLTNFHYHGCCKSKPRFVYLRTVTALNGRQYTLAPAQAFSTETCEQLPYCDLQCECTLVDNMVRGHTETEEFVWFLLPSCCKCMS</sequence>
<comment type="caution">
    <text evidence="1">The sequence shown here is derived from an EMBL/GenBank/DDBJ whole genome shotgun (WGS) entry which is preliminary data.</text>
</comment>
<keyword evidence="2" id="KW-1185">Reference proteome</keyword>
<organism evidence="1 2">
    <name type="scientific">Mizuhopecten yessoensis</name>
    <name type="common">Japanese scallop</name>
    <name type="synonym">Patinopecten yessoensis</name>
    <dbReference type="NCBI Taxonomy" id="6573"/>
    <lineage>
        <taxon>Eukaryota</taxon>
        <taxon>Metazoa</taxon>
        <taxon>Spiralia</taxon>
        <taxon>Lophotrochozoa</taxon>
        <taxon>Mollusca</taxon>
        <taxon>Bivalvia</taxon>
        <taxon>Autobranchia</taxon>
        <taxon>Pteriomorphia</taxon>
        <taxon>Pectinida</taxon>
        <taxon>Pectinoidea</taxon>
        <taxon>Pectinidae</taxon>
        <taxon>Mizuhopecten</taxon>
    </lineage>
</organism>
<dbReference type="SUPFAM" id="SSF57501">
    <property type="entry name" value="Cystine-knot cytokines"/>
    <property type="match status" value="1"/>
</dbReference>
<protein>
    <submittedName>
        <fullName evidence="1">Uncharacterized protein</fullName>
    </submittedName>
</protein>
<reference evidence="1 2" key="1">
    <citation type="journal article" date="2017" name="Nat. Ecol. Evol.">
        <title>Scallop genome provides insights into evolution of bilaterian karyotype and development.</title>
        <authorList>
            <person name="Wang S."/>
            <person name="Zhang J."/>
            <person name="Jiao W."/>
            <person name="Li J."/>
            <person name="Xun X."/>
            <person name="Sun Y."/>
            <person name="Guo X."/>
            <person name="Huan P."/>
            <person name="Dong B."/>
            <person name="Zhang L."/>
            <person name="Hu X."/>
            <person name="Sun X."/>
            <person name="Wang J."/>
            <person name="Zhao C."/>
            <person name="Wang Y."/>
            <person name="Wang D."/>
            <person name="Huang X."/>
            <person name="Wang R."/>
            <person name="Lv J."/>
            <person name="Li Y."/>
            <person name="Zhang Z."/>
            <person name="Liu B."/>
            <person name="Lu W."/>
            <person name="Hui Y."/>
            <person name="Liang J."/>
            <person name="Zhou Z."/>
            <person name="Hou R."/>
            <person name="Li X."/>
            <person name="Liu Y."/>
            <person name="Li H."/>
            <person name="Ning X."/>
            <person name="Lin Y."/>
            <person name="Zhao L."/>
            <person name="Xing Q."/>
            <person name="Dou J."/>
            <person name="Li Y."/>
            <person name="Mao J."/>
            <person name="Guo H."/>
            <person name="Dou H."/>
            <person name="Li T."/>
            <person name="Mu C."/>
            <person name="Jiang W."/>
            <person name="Fu Q."/>
            <person name="Fu X."/>
            <person name="Miao Y."/>
            <person name="Liu J."/>
            <person name="Yu Q."/>
            <person name="Li R."/>
            <person name="Liao H."/>
            <person name="Li X."/>
            <person name="Kong Y."/>
            <person name="Jiang Z."/>
            <person name="Chourrout D."/>
            <person name="Li R."/>
            <person name="Bao Z."/>
        </authorList>
    </citation>
    <scope>NUCLEOTIDE SEQUENCE [LARGE SCALE GENOMIC DNA]</scope>
    <source>
        <strain evidence="1 2">PY_sf001</strain>
    </source>
</reference>
<gene>
    <name evidence="1" type="ORF">KP79_PYT02939</name>
</gene>